<dbReference type="Gene3D" id="1.20.1050.10">
    <property type="match status" value="1"/>
</dbReference>
<dbReference type="InterPro" id="IPR054416">
    <property type="entry name" value="GST_UstS-like_C"/>
</dbReference>
<evidence type="ECO:0000259" key="1">
    <source>
        <dbReference type="PROSITE" id="PS50404"/>
    </source>
</evidence>
<dbReference type="PROSITE" id="PS50404">
    <property type="entry name" value="GST_NTER"/>
    <property type="match status" value="1"/>
</dbReference>
<dbReference type="GO" id="GO:0004364">
    <property type="term" value="F:glutathione transferase activity"/>
    <property type="evidence" value="ECO:0007669"/>
    <property type="project" value="TreeGrafter"/>
</dbReference>
<dbReference type="InterPro" id="IPR036249">
    <property type="entry name" value="Thioredoxin-like_sf"/>
</dbReference>
<keyword evidence="3" id="KW-1185">Reference proteome</keyword>
<dbReference type="PANTHER" id="PTHR42673">
    <property type="entry name" value="MALEYLACETOACETATE ISOMERASE"/>
    <property type="match status" value="1"/>
</dbReference>
<proteinExistence type="predicted"/>
<dbReference type="Gene3D" id="3.40.30.10">
    <property type="entry name" value="Glutaredoxin"/>
    <property type="match status" value="1"/>
</dbReference>
<sequence>MGMVLYELAGSDDDLLFSPHCWKVRMALAHKGLTAESRPWRFTEKDAIAFSGQGFVPVLVNGTETVSDSWHIAQYLEARYPNTPTLFGGDAAAQLAGFINAWADKTLLPLIARIILRDIHDCLAPVDQAYFRTSREKRFGESLEAVVTDRPAHLSALRSALSPLRHVLRERAYLCGSEPAYADYCVFGMFMWARCSSPAELLAADDPVFHWRDRLLDAFGGLARSAPHVPAEEARS</sequence>
<dbReference type="GO" id="GO:0016034">
    <property type="term" value="F:maleylacetoacetate isomerase activity"/>
    <property type="evidence" value="ECO:0007669"/>
    <property type="project" value="TreeGrafter"/>
</dbReference>
<dbReference type="CDD" id="cd03202">
    <property type="entry name" value="GST_C_etherase_LigE"/>
    <property type="match status" value="1"/>
</dbReference>
<dbReference type="PANTHER" id="PTHR42673:SF4">
    <property type="entry name" value="MALEYLACETOACETATE ISOMERASE"/>
    <property type="match status" value="1"/>
</dbReference>
<dbReference type="GO" id="GO:0006559">
    <property type="term" value="P:L-phenylalanine catabolic process"/>
    <property type="evidence" value="ECO:0007669"/>
    <property type="project" value="TreeGrafter"/>
</dbReference>
<organism evidence="2 3">
    <name type="scientific">Rhizobium miluonense</name>
    <dbReference type="NCBI Taxonomy" id="411945"/>
    <lineage>
        <taxon>Bacteria</taxon>
        <taxon>Pseudomonadati</taxon>
        <taxon>Pseudomonadota</taxon>
        <taxon>Alphaproteobacteria</taxon>
        <taxon>Hyphomicrobiales</taxon>
        <taxon>Rhizobiaceae</taxon>
        <taxon>Rhizobium/Agrobacterium group</taxon>
        <taxon>Rhizobium</taxon>
    </lineage>
</organism>
<dbReference type="GO" id="GO:0006749">
    <property type="term" value="P:glutathione metabolic process"/>
    <property type="evidence" value="ECO:0007669"/>
    <property type="project" value="TreeGrafter"/>
</dbReference>
<dbReference type="SUPFAM" id="SSF47616">
    <property type="entry name" value="GST C-terminal domain-like"/>
    <property type="match status" value="1"/>
</dbReference>
<name>A0A1C3WHK0_9HYPH</name>
<keyword evidence="2" id="KW-0808">Transferase</keyword>
<dbReference type="SUPFAM" id="SSF52833">
    <property type="entry name" value="Thioredoxin-like"/>
    <property type="match status" value="1"/>
</dbReference>
<dbReference type="RefSeq" id="WP_092853090.1">
    <property type="nucleotide sequence ID" value="NZ_FMAH01000030.1"/>
</dbReference>
<reference evidence="3" key="1">
    <citation type="submission" date="2016-08" db="EMBL/GenBank/DDBJ databases">
        <authorList>
            <person name="Varghese N."/>
            <person name="Submissions Spin"/>
        </authorList>
    </citation>
    <scope>NUCLEOTIDE SEQUENCE [LARGE SCALE GENOMIC DNA]</scope>
    <source>
        <strain evidence="3">HAMBI 2971</strain>
    </source>
</reference>
<accession>A0A1C3WHK0</accession>
<dbReference type="STRING" id="411945.GA0061102_103045"/>
<dbReference type="InterPro" id="IPR004045">
    <property type="entry name" value="Glutathione_S-Trfase_N"/>
</dbReference>
<dbReference type="Pfam" id="PF13409">
    <property type="entry name" value="GST_N_2"/>
    <property type="match status" value="1"/>
</dbReference>
<gene>
    <name evidence="2" type="ORF">GA0061102_103045</name>
</gene>
<protein>
    <submittedName>
        <fullName evidence="2">Glutathione S-transferase</fullName>
    </submittedName>
</protein>
<feature type="domain" description="GST N-terminal" evidence="1">
    <location>
        <begin position="8"/>
        <end position="84"/>
    </location>
</feature>
<evidence type="ECO:0000313" key="3">
    <source>
        <dbReference type="Proteomes" id="UP000199435"/>
    </source>
</evidence>
<dbReference type="InterPro" id="IPR036282">
    <property type="entry name" value="Glutathione-S-Trfase_C_sf"/>
</dbReference>
<dbReference type="OrthoDB" id="508035at2"/>
<dbReference type="Pfam" id="PF22041">
    <property type="entry name" value="GST_C_7"/>
    <property type="match status" value="1"/>
</dbReference>
<dbReference type="Proteomes" id="UP000199435">
    <property type="component" value="Unassembled WGS sequence"/>
</dbReference>
<evidence type="ECO:0000313" key="2">
    <source>
        <dbReference type="EMBL" id="SCB39557.1"/>
    </source>
</evidence>
<dbReference type="AlphaFoldDB" id="A0A1C3WHK0"/>
<dbReference type="EMBL" id="FMAH01000030">
    <property type="protein sequence ID" value="SCB39557.1"/>
    <property type="molecule type" value="Genomic_DNA"/>
</dbReference>